<evidence type="ECO:0000313" key="2">
    <source>
        <dbReference type="EMBL" id="SFT01606.1"/>
    </source>
</evidence>
<proteinExistence type="predicted"/>
<dbReference type="STRING" id="683125.SAMN05660206_10940"/>
<evidence type="ECO:0000259" key="1">
    <source>
        <dbReference type="Pfam" id="PF06439"/>
    </source>
</evidence>
<dbReference type="InterPro" id="IPR010496">
    <property type="entry name" value="AL/BT2_dom"/>
</dbReference>
<dbReference type="GO" id="GO:0016787">
    <property type="term" value="F:hydrolase activity"/>
    <property type="evidence" value="ECO:0007669"/>
    <property type="project" value="InterPro"/>
</dbReference>
<dbReference type="OrthoDB" id="9806233at2"/>
<dbReference type="Gene3D" id="2.60.120.560">
    <property type="entry name" value="Exo-inulinase, domain 1"/>
    <property type="match status" value="1"/>
</dbReference>
<keyword evidence="3" id="KW-1185">Reference proteome</keyword>
<organism evidence="2 3">
    <name type="scientific">Sphingobacterium wenxiniae</name>
    <dbReference type="NCBI Taxonomy" id="683125"/>
    <lineage>
        <taxon>Bacteria</taxon>
        <taxon>Pseudomonadati</taxon>
        <taxon>Bacteroidota</taxon>
        <taxon>Sphingobacteriia</taxon>
        <taxon>Sphingobacteriales</taxon>
        <taxon>Sphingobacteriaceae</taxon>
        <taxon>Sphingobacterium</taxon>
    </lineage>
</organism>
<feature type="domain" description="3-keto-alpha-glucoside-1,2-lyase/3-keto-2-hydroxy-glucal hydratase" evidence="1">
    <location>
        <begin position="34"/>
        <end position="236"/>
    </location>
</feature>
<gene>
    <name evidence="2" type="ORF">SAMN05660206_10940</name>
</gene>
<dbReference type="RefSeq" id="WP_093366454.1">
    <property type="nucleotide sequence ID" value="NZ_FOZZ01000009.1"/>
</dbReference>
<name>A0A1I6UJF8_9SPHI</name>
<dbReference type="AlphaFoldDB" id="A0A1I6UJF8"/>
<evidence type="ECO:0000313" key="3">
    <source>
        <dbReference type="Proteomes" id="UP000198785"/>
    </source>
</evidence>
<dbReference type="EMBL" id="FOZZ01000009">
    <property type="protein sequence ID" value="SFT01606.1"/>
    <property type="molecule type" value="Genomic_DNA"/>
</dbReference>
<accession>A0A1I6UJF8</accession>
<reference evidence="2 3" key="1">
    <citation type="submission" date="2016-10" db="EMBL/GenBank/DDBJ databases">
        <authorList>
            <person name="de Groot N.N."/>
        </authorList>
    </citation>
    <scope>NUCLEOTIDE SEQUENCE [LARGE SCALE GENOMIC DNA]</scope>
    <source>
        <strain evidence="2 3">DSM 22789</strain>
    </source>
</reference>
<protein>
    <recommendedName>
        <fullName evidence="1">3-keto-alpha-glucoside-1,2-lyase/3-keto-2-hydroxy-glucal hydratase domain-containing protein</fullName>
    </recommendedName>
</protein>
<sequence length="238" mass="27202">MRIIALFLICLQLIACTTTEKQNTLSATEQEENWQLLFDGQSLQGWHIYNKGTVESKWVAHNGELVCDPKKKESIFGDLVTDKTYQDFELKLEWKVNRGGNSGIFVNVMEDSIYAATFATGLEMQLLDNENAEKRHQIDSTHWAGCLYAVDCIASNSKPRPYGQWNESRIVQKNGKVSFWLNGKLTFEQETQIESFQEMVKSSGMKAYPDFAKYPSGKIALQNHTDSIAFRNIKIREL</sequence>
<dbReference type="Pfam" id="PF06439">
    <property type="entry name" value="3keto-disac_hyd"/>
    <property type="match status" value="1"/>
</dbReference>
<dbReference type="Proteomes" id="UP000198785">
    <property type="component" value="Unassembled WGS sequence"/>
</dbReference>